<proteinExistence type="predicted"/>
<keyword evidence="4 5" id="KW-0472">Membrane</keyword>
<dbReference type="Pfam" id="PF01040">
    <property type="entry name" value="UbiA"/>
    <property type="match status" value="1"/>
</dbReference>
<dbReference type="Gene3D" id="1.10.357.140">
    <property type="entry name" value="UbiA prenyltransferase"/>
    <property type="match status" value="1"/>
</dbReference>
<dbReference type="Gene3D" id="1.20.120.1780">
    <property type="entry name" value="UbiA prenyltransferase"/>
    <property type="match status" value="1"/>
</dbReference>
<comment type="subcellular location">
    <subcellularLocation>
        <location evidence="1">Membrane</location>
        <topology evidence="1">Multi-pass membrane protein</topology>
    </subcellularLocation>
</comment>
<evidence type="ECO:0000256" key="4">
    <source>
        <dbReference type="ARBA" id="ARBA00023136"/>
    </source>
</evidence>
<sequence length="309" mass="32149">MSVAFEQLKALYRLSRGTQATLSLAQPVIGVLLATTDPPAGRFALAFAVMVAGFFAAFALNDLLDAPLDRRRRDDAEPGSGSGSGQEQGWDLERAGLHPLAGGRLSLRAGVWWAGGLGAVATAGLAVLSLTALALFVAGVLLEAAYCALARRSPYKVFLSGVLVVCGAVAGWFVFTDTVDARLGLFALWMATWEMGGRNVPNDLADVDEDTRLGITTLPTVHGPRRSAVFAFCCLLVAAVSCVALALAARPAFGTVGVAVAAMSALLLLVAPGVRMLRDPSGATALTLFNCASFQPPCVLLGCLAGLWW</sequence>
<keyword evidence="3 5" id="KW-1133">Transmembrane helix</keyword>
<dbReference type="EMBL" id="BAAAPE010000016">
    <property type="protein sequence ID" value="GAA2097524.1"/>
    <property type="molecule type" value="Genomic_DNA"/>
</dbReference>
<feature type="transmembrane region" description="Helical" evidence="5">
    <location>
        <begin position="228"/>
        <end position="249"/>
    </location>
</feature>
<comment type="caution">
    <text evidence="6">The sequence shown here is derived from an EMBL/GenBank/DDBJ whole genome shotgun (WGS) entry which is preliminary data.</text>
</comment>
<dbReference type="InterPro" id="IPR044878">
    <property type="entry name" value="UbiA_sf"/>
</dbReference>
<evidence type="ECO:0000313" key="6">
    <source>
        <dbReference type="EMBL" id="GAA2097524.1"/>
    </source>
</evidence>
<keyword evidence="7" id="KW-1185">Reference proteome</keyword>
<evidence type="ECO:0008006" key="8">
    <source>
        <dbReference type="Google" id="ProtNLM"/>
    </source>
</evidence>
<accession>A0ABN2WRD4</accession>
<name>A0ABN2WRD4_9ACTN</name>
<dbReference type="InterPro" id="IPR000537">
    <property type="entry name" value="UbiA_prenyltransferase"/>
</dbReference>
<feature type="transmembrane region" description="Helical" evidence="5">
    <location>
        <begin position="111"/>
        <end position="137"/>
    </location>
</feature>
<feature type="transmembrane region" description="Helical" evidence="5">
    <location>
        <begin position="157"/>
        <end position="175"/>
    </location>
</feature>
<feature type="transmembrane region" description="Helical" evidence="5">
    <location>
        <begin position="286"/>
        <end position="308"/>
    </location>
</feature>
<keyword evidence="2 5" id="KW-0812">Transmembrane</keyword>
<evidence type="ECO:0000256" key="1">
    <source>
        <dbReference type="ARBA" id="ARBA00004141"/>
    </source>
</evidence>
<dbReference type="Proteomes" id="UP001500016">
    <property type="component" value="Unassembled WGS sequence"/>
</dbReference>
<evidence type="ECO:0000313" key="7">
    <source>
        <dbReference type="Proteomes" id="UP001500016"/>
    </source>
</evidence>
<feature type="transmembrane region" description="Helical" evidence="5">
    <location>
        <begin position="43"/>
        <end position="64"/>
    </location>
</feature>
<evidence type="ECO:0000256" key="3">
    <source>
        <dbReference type="ARBA" id="ARBA00022989"/>
    </source>
</evidence>
<protein>
    <recommendedName>
        <fullName evidence="8">Ubiquinone biosynthesis protein UbiA</fullName>
    </recommendedName>
</protein>
<evidence type="ECO:0000256" key="5">
    <source>
        <dbReference type="SAM" id="Phobius"/>
    </source>
</evidence>
<reference evidence="6 7" key="1">
    <citation type="journal article" date="2019" name="Int. J. Syst. Evol. Microbiol.">
        <title>The Global Catalogue of Microorganisms (GCM) 10K type strain sequencing project: providing services to taxonomists for standard genome sequencing and annotation.</title>
        <authorList>
            <consortium name="The Broad Institute Genomics Platform"/>
            <consortium name="The Broad Institute Genome Sequencing Center for Infectious Disease"/>
            <person name="Wu L."/>
            <person name="Ma J."/>
        </authorList>
    </citation>
    <scope>NUCLEOTIDE SEQUENCE [LARGE SCALE GENOMIC DNA]</scope>
    <source>
        <strain evidence="6 7">JCM 15478</strain>
    </source>
</reference>
<evidence type="ECO:0000256" key="2">
    <source>
        <dbReference type="ARBA" id="ARBA00022692"/>
    </source>
</evidence>
<feature type="transmembrane region" description="Helical" evidence="5">
    <location>
        <begin position="255"/>
        <end position="274"/>
    </location>
</feature>
<dbReference type="RefSeq" id="WP_344533762.1">
    <property type="nucleotide sequence ID" value="NZ_BAAAPE010000016.1"/>
</dbReference>
<gene>
    <name evidence="6" type="ORF">GCM10009801_67970</name>
</gene>
<organism evidence="6 7">
    <name type="scientific">Streptomyces albiaxialis</name>
    <dbReference type="NCBI Taxonomy" id="329523"/>
    <lineage>
        <taxon>Bacteria</taxon>
        <taxon>Bacillati</taxon>
        <taxon>Actinomycetota</taxon>
        <taxon>Actinomycetes</taxon>
        <taxon>Kitasatosporales</taxon>
        <taxon>Streptomycetaceae</taxon>
        <taxon>Streptomyces</taxon>
    </lineage>
</organism>